<sequence>MFLLLLTALLYPGDKIIFQKDQVRPIRQPGGYYSDFKVFSPTLALLSSLDFEETMAKKTNKLSVRPPTPSIFLLPCCCPFSYRSWDADILGVSHCIRSGQEPEKGTLSMLRKLPKKIKKIRFKEFEEFTRKLKAKRPSGPQQTHPNFFWPGHLLDKLQIYLPTVTTDRSLALFSCVQHRPHAYSATYHPNHWWPIKNMNYLTCAYYDAPKVYHIN</sequence>
<evidence type="ECO:0000256" key="1">
    <source>
        <dbReference type="SAM" id="SignalP"/>
    </source>
</evidence>
<dbReference type="PANTHER" id="PTHR47225">
    <property type="entry name" value="EF-HAND CALCIUM-BINDING DOMAIN-CONTAINING PROTEIN 12"/>
    <property type="match status" value="1"/>
</dbReference>
<name>L5KBN6_PTEAL</name>
<dbReference type="AlphaFoldDB" id="L5KBN6"/>
<dbReference type="InterPro" id="IPR042847">
    <property type="entry name" value="EFC12"/>
</dbReference>
<evidence type="ECO:0000313" key="2">
    <source>
        <dbReference type="EMBL" id="ELK07893.1"/>
    </source>
</evidence>
<proteinExistence type="predicted"/>
<feature type="signal peptide" evidence="1">
    <location>
        <begin position="1"/>
        <end position="15"/>
    </location>
</feature>
<keyword evidence="3" id="KW-1185">Reference proteome</keyword>
<gene>
    <name evidence="2" type="ORF">PAL_GLEAN10022311</name>
</gene>
<dbReference type="STRING" id="9402.L5KBN6"/>
<dbReference type="Proteomes" id="UP000010552">
    <property type="component" value="Unassembled WGS sequence"/>
</dbReference>
<feature type="chain" id="PRO_5013311394" evidence="1">
    <location>
        <begin position="16"/>
        <end position="215"/>
    </location>
</feature>
<evidence type="ECO:0000313" key="3">
    <source>
        <dbReference type="Proteomes" id="UP000010552"/>
    </source>
</evidence>
<dbReference type="PANTHER" id="PTHR47225:SF1">
    <property type="entry name" value="EF-HAND CALCIUM-BINDING DOMAIN-CONTAINING PROTEIN 12"/>
    <property type="match status" value="1"/>
</dbReference>
<dbReference type="EMBL" id="KB030947">
    <property type="protein sequence ID" value="ELK07893.1"/>
    <property type="molecule type" value="Genomic_DNA"/>
</dbReference>
<organism evidence="2 3">
    <name type="scientific">Pteropus alecto</name>
    <name type="common">Black flying fox</name>
    <dbReference type="NCBI Taxonomy" id="9402"/>
    <lineage>
        <taxon>Eukaryota</taxon>
        <taxon>Metazoa</taxon>
        <taxon>Chordata</taxon>
        <taxon>Craniata</taxon>
        <taxon>Vertebrata</taxon>
        <taxon>Euteleostomi</taxon>
        <taxon>Mammalia</taxon>
        <taxon>Eutheria</taxon>
        <taxon>Laurasiatheria</taxon>
        <taxon>Chiroptera</taxon>
        <taxon>Yinpterochiroptera</taxon>
        <taxon>Pteropodoidea</taxon>
        <taxon>Pteropodidae</taxon>
        <taxon>Pteropodinae</taxon>
        <taxon>Pteropus</taxon>
    </lineage>
</organism>
<accession>L5KBN6</accession>
<reference evidence="3" key="1">
    <citation type="journal article" date="2013" name="Science">
        <title>Comparative analysis of bat genomes provides insight into the evolution of flight and immunity.</title>
        <authorList>
            <person name="Zhang G."/>
            <person name="Cowled C."/>
            <person name="Shi Z."/>
            <person name="Huang Z."/>
            <person name="Bishop-Lilly K.A."/>
            <person name="Fang X."/>
            <person name="Wynne J.W."/>
            <person name="Xiong Z."/>
            <person name="Baker M.L."/>
            <person name="Zhao W."/>
            <person name="Tachedjian M."/>
            <person name="Zhu Y."/>
            <person name="Zhou P."/>
            <person name="Jiang X."/>
            <person name="Ng J."/>
            <person name="Yang L."/>
            <person name="Wu L."/>
            <person name="Xiao J."/>
            <person name="Feng Y."/>
            <person name="Chen Y."/>
            <person name="Sun X."/>
            <person name="Zhang Y."/>
            <person name="Marsh G.A."/>
            <person name="Crameri G."/>
            <person name="Broder C.C."/>
            <person name="Frey K.G."/>
            <person name="Wang L.F."/>
            <person name="Wang J."/>
        </authorList>
    </citation>
    <scope>NUCLEOTIDE SEQUENCE [LARGE SCALE GENOMIC DNA]</scope>
</reference>
<dbReference type="InParanoid" id="L5KBN6"/>
<keyword evidence="1" id="KW-0732">Signal</keyword>
<protein>
    <submittedName>
        <fullName evidence="2">Uncharacterized protein</fullName>
    </submittedName>
</protein>